<dbReference type="PROSITE" id="PS50076">
    <property type="entry name" value="DNAJ_2"/>
    <property type="match status" value="1"/>
</dbReference>
<dbReference type="PROSITE" id="PS00636">
    <property type="entry name" value="DNAJ_1"/>
    <property type="match status" value="1"/>
</dbReference>
<dbReference type="InterPro" id="IPR002939">
    <property type="entry name" value="DnaJ_C"/>
</dbReference>
<dbReference type="SUPFAM" id="SSF46565">
    <property type="entry name" value="Chaperone J-domain"/>
    <property type="match status" value="1"/>
</dbReference>
<dbReference type="InterPro" id="IPR008971">
    <property type="entry name" value="HSP40/DnaJ_pept-bd"/>
</dbReference>
<feature type="region of interest" description="Disordered" evidence="2">
    <location>
        <begin position="281"/>
        <end position="304"/>
    </location>
</feature>
<dbReference type="AlphaFoldDB" id="A0A1L3F904"/>
<dbReference type="SMART" id="SM00271">
    <property type="entry name" value="DnaJ"/>
    <property type="match status" value="1"/>
</dbReference>
<protein>
    <submittedName>
        <fullName evidence="4">Molecular chaperone DnaJ</fullName>
    </submittedName>
</protein>
<dbReference type="InterPro" id="IPR001623">
    <property type="entry name" value="DnaJ_domain"/>
</dbReference>
<organism evidence="4 5">
    <name type="scientific">Bradyrhizobium japonicum</name>
    <dbReference type="NCBI Taxonomy" id="375"/>
    <lineage>
        <taxon>Bacteria</taxon>
        <taxon>Pseudomonadati</taxon>
        <taxon>Pseudomonadota</taxon>
        <taxon>Alphaproteobacteria</taxon>
        <taxon>Hyphomicrobiales</taxon>
        <taxon>Nitrobacteraceae</taxon>
        <taxon>Bradyrhizobium</taxon>
    </lineage>
</organism>
<feature type="compositionally biased region" description="Polar residues" evidence="2">
    <location>
        <begin position="292"/>
        <end position="304"/>
    </location>
</feature>
<dbReference type="InterPro" id="IPR018253">
    <property type="entry name" value="DnaJ_domain_CS"/>
</dbReference>
<dbReference type="GO" id="GO:0005737">
    <property type="term" value="C:cytoplasm"/>
    <property type="evidence" value="ECO:0007669"/>
    <property type="project" value="TreeGrafter"/>
</dbReference>
<gene>
    <name evidence="4" type="ORF">BKD09_15390</name>
</gene>
<dbReference type="PRINTS" id="PR00625">
    <property type="entry name" value="JDOMAIN"/>
</dbReference>
<evidence type="ECO:0000259" key="3">
    <source>
        <dbReference type="PROSITE" id="PS50076"/>
    </source>
</evidence>
<dbReference type="PANTHER" id="PTHR43096:SF52">
    <property type="entry name" value="DNAJ HOMOLOG 1, MITOCHONDRIAL-RELATED"/>
    <property type="match status" value="1"/>
</dbReference>
<name>A0A1L3F904_BRAJP</name>
<dbReference type="CDD" id="cd06257">
    <property type="entry name" value="DnaJ"/>
    <property type="match status" value="1"/>
</dbReference>
<dbReference type="Pfam" id="PF01556">
    <property type="entry name" value="DnaJ_C"/>
    <property type="match status" value="1"/>
</dbReference>
<dbReference type="PANTHER" id="PTHR43096">
    <property type="entry name" value="DNAJ HOMOLOG 1, MITOCHONDRIAL-RELATED"/>
    <property type="match status" value="1"/>
</dbReference>
<evidence type="ECO:0000256" key="2">
    <source>
        <dbReference type="SAM" id="MobiDB-lite"/>
    </source>
</evidence>
<evidence type="ECO:0000256" key="1">
    <source>
        <dbReference type="ARBA" id="ARBA00023186"/>
    </source>
</evidence>
<dbReference type="Gene3D" id="1.10.287.110">
    <property type="entry name" value="DnaJ domain"/>
    <property type="match status" value="1"/>
</dbReference>
<dbReference type="Pfam" id="PF00226">
    <property type="entry name" value="DnaJ"/>
    <property type="match status" value="1"/>
</dbReference>
<feature type="domain" description="J" evidence="3">
    <location>
        <begin position="5"/>
        <end position="70"/>
    </location>
</feature>
<evidence type="ECO:0000313" key="5">
    <source>
        <dbReference type="Proteomes" id="UP000181962"/>
    </source>
</evidence>
<sequence length="304" mass="32910">MLAADPYATLGVKKDATQADIQKAYRRLAKKLHPDLNPGNKTAEDKFKELSAAYNLLNDPDKRARFDRGEIDASGTEQQARRYYRDFADREGSTGYTSGAGFADFSDFAASDDILSEIFGRAGRTARRGRGADVRYHLELNFLDAVNGGKQSIVLPDGSTLEVNIPPGTSDGQILRLKGKGRPGAGDGPPGDALIEITVLPHPYFARKGDDIHLDLPISLKEGVLGAKLKVPTVSGAVAVSVPKWSSSGRVLRIKGRGVPRADGGRGDQYVTLKLVLPKKPDPDLERFVSGWQPSDSPRQSMRV</sequence>
<dbReference type="FunFam" id="2.60.260.20:FF:000013">
    <property type="entry name" value="DnaJ subfamily B member 11"/>
    <property type="match status" value="1"/>
</dbReference>
<dbReference type="GO" id="GO:0051082">
    <property type="term" value="F:unfolded protein binding"/>
    <property type="evidence" value="ECO:0007669"/>
    <property type="project" value="InterPro"/>
</dbReference>
<keyword evidence="1" id="KW-0143">Chaperone</keyword>
<dbReference type="CDD" id="cd10747">
    <property type="entry name" value="DnaJ_C"/>
    <property type="match status" value="1"/>
</dbReference>
<dbReference type="Gene3D" id="2.60.260.20">
    <property type="entry name" value="Urease metallochaperone UreE, N-terminal domain"/>
    <property type="match status" value="2"/>
</dbReference>
<evidence type="ECO:0000313" key="4">
    <source>
        <dbReference type="EMBL" id="APG09722.1"/>
    </source>
</evidence>
<dbReference type="GO" id="GO:0042026">
    <property type="term" value="P:protein refolding"/>
    <property type="evidence" value="ECO:0007669"/>
    <property type="project" value="TreeGrafter"/>
</dbReference>
<accession>A0A1L3F904</accession>
<dbReference type="Proteomes" id="UP000181962">
    <property type="component" value="Chromosome"/>
</dbReference>
<reference evidence="4 5" key="1">
    <citation type="submission" date="2016-11" db="EMBL/GenBank/DDBJ databases">
        <title>Complete Genome Sequence of Bradyrhizobium sp. strain J5, an isolated from soybean nodule in Hokkaido.</title>
        <authorList>
            <person name="Kanehara K."/>
        </authorList>
    </citation>
    <scope>NUCLEOTIDE SEQUENCE [LARGE SCALE GENOMIC DNA]</scope>
    <source>
        <strain evidence="4 5">J5</strain>
    </source>
</reference>
<dbReference type="SUPFAM" id="SSF49493">
    <property type="entry name" value="HSP40/DnaJ peptide-binding domain"/>
    <property type="match status" value="2"/>
</dbReference>
<proteinExistence type="predicted"/>
<dbReference type="InterPro" id="IPR036869">
    <property type="entry name" value="J_dom_sf"/>
</dbReference>
<dbReference type="EMBL" id="CP017637">
    <property type="protein sequence ID" value="APG09722.1"/>
    <property type="molecule type" value="Genomic_DNA"/>
</dbReference>